<sequence>MADDDFYTRDRPDNPALQEDRPRGGGPEDVSDRSGGRRGKPVWLIIGLVVLAVIVLAMFMP</sequence>
<evidence type="ECO:0000256" key="1">
    <source>
        <dbReference type="SAM" id="MobiDB-lite"/>
    </source>
</evidence>
<evidence type="ECO:0000313" key="3">
    <source>
        <dbReference type="EMBL" id="GAA2231324.1"/>
    </source>
</evidence>
<evidence type="ECO:0000313" key="4">
    <source>
        <dbReference type="Proteomes" id="UP001501474"/>
    </source>
</evidence>
<gene>
    <name evidence="3" type="ORF">GCM10010104_26440</name>
</gene>
<organism evidence="3 4">
    <name type="scientific">Streptomyces indiaensis</name>
    <dbReference type="NCBI Taxonomy" id="284033"/>
    <lineage>
        <taxon>Bacteria</taxon>
        <taxon>Bacillati</taxon>
        <taxon>Actinomycetota</taxon>
        <taxon>Actinomycetes</taxon>
        <taxon>Kitasatosporales</taxon>
        <taxon>Streptomycetaceae</taxon>
        <taxon>Streptomyces</taxon>
    </lineage>
</organism>
<keyword evidence="2" id="KW-0472">Membrane</keyword>
<keyword evidence="2" id="KW-1133">Transmembrane helix</keyword>
<evidence type="ECO:0000256" key="2">
    <source>
        <dbReference type="SAM" id="Phobius"/>
    </source>
</evidence>
<comment type="caution">
    <text evidence="3">The sequence shown here is derived from an EMBL/GenBank/DDBJ whole genome shotgun (WGS) entry which is preliminary data.</text>
</comment>
<name>A0ABN3DHJ3_9ACTN</name>
<feature type="compositionally biased region" description="Basic and acidic residues" evidence="1">
    <location>
        <begin position="1"/>
        <end position="23"/>
    </location>
</feature>
<dbReference type="EMBL" id="BAAART010000055">
    <property type="protein sequence ID" value="GAA2231324.1"/>
    <property type="molecule type" value="Genomic_DNA"/>
</dbReference>
<keyword evidence="2" id="KW-0812">Transmembrane</keyword>
<protein>
    <submittedName>
        <fullName evidence="3">Uncharacterized protein</fullName>
    </submittedName>
</protein>
<reference evidence="3 4" key="1">
    <citation type="journal article" date="2019" name="Int. J. Syst. Evol. Microbiol.">
        <title>The Global Catalogue of Microorganisms (GCM) 10K type strain sequencing project: providing services to taxonomists for standard genome sequencing and annotation.</title>
        <authorList>
            <consortium name="The Broad Institute Genomics Platform"/>
            <consortium name="The Broad Institute Genome Sequencing Center for Infectious Disease"/>
            <person name="Wu L."/>
            <person name="Ma J."/>
        </authorList>
    </citation>
    <scope>NUCLEOTIDE SEQUENCE [LARGE SCALE GENOMIC DNA]</scope>
    <source>
        <strain evidence="3 4">JCM 3053</strain>
    </source>
</reference>
<dbReference type="RefSeq" id="WP_234750137.1">
    <property type="nucleotide sequence ID" value="NZ_BAAART010000055.1"/>
</dbReference>
<dbReference type="Proteomes" id="UP001501474">
    <property type="component" value="Unassembled WGS sequence"/>
</dbReference>
<feature type="region of interest" description="Disordered" evidence="1">
    <location>
        <begin position="1"/>
        <end position="38"/>
    </location>
</feature>
<feature type="transmembrane region" description="Helical" evidence="2">
    <location>
        <begin position="42"/>
        <end position="60"/>
    </location>
</feature>
<proteinExistence type="predicted"/>
<keyword evidence="4" id="KW-1185">Reference proteome</keyword>
<accession>A0ABN3DHJ3</accession>